<comment type="similarity">
    <text evidence="8">Belongs to the TonB-dependent receptor family.</text>
</comment>
<dbReference type="PROSITE" id="PS52016">
    <property type="entry name" value="TONB_DEPENDENT_REC_3"/>
    <property type="match status" value="1"/>
</dbReference>
<evidence type="ECO:0000256" key="7">
    <source>
        <dbReference type="ARBA" id="ARBA00023237"/>
    </source>
</evidence>
<keyword evidence="12" id="KW-1185">Reference proteome</keyword>
<name>A0ABP8GHC2_9SPHI</name>
<keyword evidence="11" id="KW-0675">Receptor</keyword>
<evidence type="ECO:0000256" key="4">
    <source>
        <dbReference type="ARBA" id="ARBA00022692"/>
    </source>
</evidence>
<comment type="caution">
    <text evidence="11">The sequence shown here is derived from an EMBL/GenBank/DDBJ whole genome shotgun (WGS) entry which is preliminary data.</text>
</comment>
<comment type="subcellular location">
    <subcellularLocation>
        <location evidence="1 8">Cell outer membrane</location>
        <topology evidence="1 8">Multi-pass membrane protein</topology>
    </subcellularLocation>
</comment>
<keyword evidence="4 8" id="KW-0812">Transmembrane</keyword>
<evidence type="ECO:0000256" key="5">
    <source>
        <dbReference type="ARBA" id="ARBA00022729"/>
    </source>
</evidence>
<keyword evidence="2 8" id="KW-0813">Transport</keyword>
<dbReference type="InterPro" id="IPR037066">
    <property type="entry name" value="Plug_dom_sf"/>
</dbReference>
<dbReference type="InterPro" id="IPR012910">
    <property type="entry name" value="Plug_dom"/>
</dbReference>
<feature type="signal peptide" evidence="9">
    <location>
        <begin position="1"/>
        <end position="25"/>
    </location>
</feature>
<dbReference type="PANTHER" id="PTHR30069:SF29">
    <property type="entry name" value="HEMOGLOBIN AND HEMOGLOBIN-HAPTOGLOBIN-BINDING PROTEIN 1-RELATED"/>
    <property type="match status" value="1"/>
</dbReference>
<evidence type="ECO:0000256" key="1">
    <source>
        <dbReference type="ARBA" id="ARBA00004571"/>
    </source>
</evidence>
<dbReference type="EMBL" id="BAABFT010000006">
    <property type="protein sequence ID" value="GAA4324421.1"/>
    <property type="molecule type" value="Genomic_DNA"/>
</dbReference>
<keyword evidence="7 8" id="KW-0998">Cell outer membrane</keyword>
<reference evidence="12" key="1">
    <citation type="journal article" date="2019" name="Int. J. Syst. Evol. Microbiol.">
        <title>The Global Catalogue of Microorganisms (GCM) 10K type strain sequencing project: providing services to taxonomists for standard genome sequencing and annotation.</title>
        <authorList>
            <consortium name="The Broad Institute Genomics Platform"/>
            <consortium name="The Broad Institute Genome Sequencing Center for Infectious Disease"/>
            <person name="Wu L."/>
            <person name="Ma J."/>
        </authorList>
    </citation>
    <scope>NUCLEOTIDE SEQUENCE [LARGE SCALE GENOMIC DNA]</scope>
    <source>
        <strain evidence="12">JCM 17705</strain>
    </source>
</reference>
<dbReference type="Proteomes" id="UP001500582">
    <property type="component" value="Unassembled WGS sequence"/>
</dbReference>
<keyword evidence="3 8" id="KW-1134">Transmembrane beta strand</keyword>
<evidence type="ECO:0000259" key="10">
    <source>
        <dbReference type="Pfam" id="PF07715"/>
    </source>
</evidence>
<dbReference type="InterPro" id="IPR036942">
    <property type="entry name" value="Beta-barrel_TonB_sf"/>
</dbReference>
<evidence type="ECO:0000256" key="8">
    <source>
        <dbReference type="PROSITE-ProRule" id="PRU01360"/>
    </source>
</evidence>
<dbReference type="Gene3D" id="2.40.170.20">
    <property type="entry name" value="TonB-dependent receptor, beta-barrel domain"/>
    <property type="match status" value="1"/>
</dbReference>
<dbReference type="PANTHER" id="PTHR30069">
    <property type="entry name" value="TONB-DEPENDENT OUTER MEMBRANE RECEPTOR"/>
    <property type="match status" value="1"/>
</dbReference>
<gene>
    <name evidence="11" type="ORF">GCM10023149_26000</name>
</gene>
<protein>
    <submittedName>
        <fullName evidence="11">TonB-dependent receptor</fullName>
    </submittedName>
</protein>
<organism evidence="11 12">
    <name type="scientific">Mucilaginibacter gynuensis</name>
    <dbReference type="NCBI Taxonomy" id="1302236"/>
    <lineage>
        <taxon>Bacteria</taxon>
        <taxon>Pseudomonadati</taxon>
        <taxon>Bacteroidota</taxon>
        <taxon>Sphingobacteriia</taxon>
        <taxon>Sphingobacteriales</taxon>
        <taxon>Sphingobacteriaceae</taxon>
        <taxon>Mucilaginibacter</taxon>
    </lineage>
</organism>
<dbReference type="InterPro" id="IPR039426">
    <property type="entry name" value="TonB-dep_rcpt-like"/>
</dbReference>
<dbReference type="RefSeq" id="WP_345211525.1">
    <property type="nucleotide sequence ID" value="NZ_BAABFT010000006.1"/>
</dbReference>
<evidence type="ECO:0000313" key="11">
    <source>
        <dbReference type="EMBL" id="GAA4324421.1"/>
    </source>
</evidence>
<dbReference type="Pfam" id="PF07715">
    <property type="entry name" value="Plug"/>
    <property type="match status" value="1"/>
</dbReference>
<evidence type="ECO:0000256" key="2">
    <source>
        <dbReference type="ARBA" id="ARBA00022448"/>
    </source>
</evidence>
<evidence type="ECO:0000256" key="3">
    <source>
        <dbReference type="ARBA" id="ARBA00022452"/>
    </source>
</evidence>
<evidence type="ECO:0000256" key="6">
    <source>
        <dbReference type="ARBA" id="ARBA00023136"/>
    </source>
</evidence>
<feature type="chain" id="PRO_5047364043" evidence="9">
    <location>
        <begin position="26"/>
        <end position="668"/>
    </location>
</feature>
<sequence length="668" mass="74559">MNKNLLLKSLILLFALFLTSLKTYAQLADTGKHVFQLGQVNIIGAKDSLQSNKLSAGTLNQYNRYDVSHALNLLPGITLMAVGARNESAINVRGFDIRQVPVYVDGVPLYVPYDGYVDLARYNTFNLSEISVAKGYSSVLFGPNAEGGAINLVSRKPVKPFELNAVAGYLNGGYRLNTNIGGSQGKFYYQVSASQLKRNYFPLSSSFVPVKNEDGGHRDNSYSNDIDLSGKVGFTPTASQEYAIGYSYHRGKKGTPVYAGDNTQHSLFKNPRYWKWPNWDTQGLYLLSNNKLNATNTIKTRWYYSQFKNEIDSYDDVTYTTISKPYAFKSIYDDYTLGSSVIFENTDIRNNSFSIVGQYKQDVHREHNVGEPTRRNADNNFYIGAEDTYQLTQALKVNVGVNYNDRRSTAAQQFVSNAIAELPANSNSAWNVQGLIQYDLNSSNALSFSVARKTRFATIKDRYSYRMGTAIPNPDLKAEDALNYDLSYRSLIGGKLTLLASGFYSKINNSIQTVNNVAVDPVTNNNLAQVQNVGKAEYYGAEFAAGYPILNNLSVNANYTLIVRNNLSAPQVYFTDVPKHKVFASVQYSPVAKLYLLASEEYNSKRYSTSYGTPSGAFYLTNVKAHVTLLKGFAVEGGVNNLFDRNYTLTEGYPEQGRNYFANIIYNY</sequence>
<evidence type="ECO:0000256" key="9">
    <source>
        <dbReference type="SAM" id="SignalP"/>
    </source>
</evidence>
<proteinExistence type="inferred from homology"/>
<keyword evidence="5 9" id="KW-0732">Signal</keyword>
<feature type="domain" description="TonB-dependent receptor plug" evidence="10">
    <location>
        <begin position="54"/>
        <end position="149"/>
    </location>
</feature>
<dbReference type="CDD" id="cd01347">
    <property type="entry name" value="ligand_gated_channel"/>
    <property type="match status" value="1"/>
</dbReference>
<dbReference type="Gene3D" id="2.170.130.10">
    <property type="entry name" value="TonB-dependent receptor, plug domain"/>
    <property type="match status" value="1"/>
</dbReference>
<evidence type="ECO:0000313" key="12">
    <source>
        <dbReference type="Proteomes" id="UP001500582"/>
    </source>
</evidence>
<keyword evidence="6 8" id="KW-0472">Membrane</keyword>
<accession>A0ABP8GHC2</accession>
<dbReference type="SUPFAM" id="SSF56935">
    <property type="entry name" value="Porins"/>
    <property type="match status" value="1"/>
</dbReference>